<proteinExistence type="predicted"/>
<protein>
    <submittedName>
        <fullName evidence="2">Uncharacterized protein</fullName>
    </submittedName>
</protein>
<name>A0A430M4A0_9HYPO</name>
<feature type="region of interest" description="Disordered" evidence="1">
    <location>
        <begin position="1"/>
        <end position="30"/>
    </location>
</feature>
<dbReference type="Proteomes" id="UP000287124">
    <property type="component" value="Unassembled WGS sequence"/>
</dbReference>
<evidence type="ECO:0000313" key="3">
    <source>
        <dbReference type="Proteomes" id="UP000287124"/>
    </source>
</evidence>
<comment type="caution">
    <text evidence="2">The sequence shown here is derived from an EMBL/GenBank/DDBJ whole genome shotgun (WGS) entry which is preliminary data.</text>
</comment>
<reference evidence="2 3" key="1">
    <citation type="submission" date="2017-06" db="EMBL/GenBank/DDBJ databases">
        <title>Comparative genomic analysis of Ambrosia Fusariam Clade fungi.</title>
        <authorList>
            <person name="Stajich J.E."/>
            <person name="Carrillo J."/>
            <person name="Kijimoto T."/>
            <person name="Eskalen A."/>
            <person name="O'Donnell K."/>
            <person name="Kasson M."/>
        </authorList>
    </citation>
    <scope>NUCLEOTIDE SEQUENCE [LARGE SCALE GENOMIC DNA]</scope>
    <source>
        <strain evidence="2 3">UCR1854</strain>
    </source>
</reference>
<evidence type="ECO:0000313" key="2">
    <source>
        <dbReference type="EMBL" id="RTE82837.1"/>
    </source>
</evidence>
<dbReference type="EMBL" id="MIKF01000022">
    <property type="protein sequence ID" value="RTE82837.1"/>
    <property type="molecule type" value="Genomic_DNA"/>
</dbReference>
<feature type="compositionally biased region" description="Polar residues" evidence="1">
    <location>
        <begin position="10"/>
        <end position="30"/>
    </location>
</feature>
<evidence type="ECO:0000256" key="1">
    <source>
        <dbReference type="SAM" id="MobiDB-lite"/>
    </source>
</evidence>
<keyword evidence="3" id="KW-1185">Reference proteome</keyword>
<organism evidence="2 3">
    <name type="scientific">Fusarium euwallaceae</name>
    <dbReference type="NCBI Taxonomy" id="1147111"/>
    <lineage>
        <taxon>Eukaryota</taxon>
        <taxon>Fungi</taxon>
        <taxon>Dikarya</taxon>
        <taxon>Ascomycota</taxon>
        <taxon>Pezizomycotina</taxon>
        <taxon>Sordariomycetes</taxon>
        <taxon>Hypocreomycetidae</taxon>
        <taxon>Hypocreales</taxon>
        <taxon>Nectriaceae</taxon>
        <taxon>Fusarium</taxon>
        <taxon>Fusarium solani species complex</taxon>
    </lineage>
</organism>
<gene>
    <name evidence="2" type="ORF">BHE90_002606</name>
</gene>
<sequence length="635" mass="73579">MSHAADALSRFTQSSGEGLQPSSPEPSQTAAAPEFGQLIRLLEDKLAQGSDADISLSVDDTYELVRALRFSKDANDRLQVVEQELAEATQRAGESSLLGEVRILYWPTMPRDITKLFKLSIWVDSTYTHGSWLKFAYCWEAHGYPYRAIDTVCDLDDPIAQRLLEMTHAEEIVVHFQAPRRGHFVGALLMMLAKADDVYRLISNMSKGTDSTNPSNITIRFSTEGVQPGQSEKEAKNFWECRSPKVLQESIRNHISIFRYSMPCFYEYFLINHPVTFGQPPKIEFCTWPRAHVRVHLTKKHTPAHVPERVKEKECVENLPRLRNLRDSFATYSAKMMTDLRDQEACDFDRAYWVLTDYGAANLKYRFQFLLDSLVGPVGGCLDMLRLHRFRTMGATEANFFAREERMATKKFASLSGAASEINNRLKILFNPFASERIRNLRTKCPHLSAVEWATDPSAETLPRQYCPRPAWLEHYPNGIRYTWDGRNLVEWRFQFATSECDETRYQDIVWLSRWWDCLACCTESSDAMYNLSIAFERKVLDNWTRYFHESPHHGLGPWSCHCDRECQYRHRPVMARRECNRPVLKINGTADEFQGLLYPHLTEECRQWSKEGDQDATFQLRWHIRRSPSPCPSF</sequence>
<accession>A0A430M4A0</accession>
<dbReference type="AlphaFoldDB" id="A0A430M4A0"/>